<sequence>MQRTEGQTRRRRHLAEASLARTSVALYVATHPRDSAAEDLAELRRYAHARDWDVTEEVTDDGPAGASLESRSEWPRIRLLIESGHVRGLVVPSLCVVGRRRLLDWLADRNAFAVSVAECTHDGECTP</sequence>
<keyword evidence="3" id="KW-1185">Reference proteome</keyword>
<evidence type="ECO:0000259" key="1">
    <source>
        <dbReference type="Pfam" id="PF00239"/>
    </source>
</evidence>
<proteinExistence type="predicted"/>
<dbReference type="InterPro" id="IPR006119">
    <property type="entry name" value="Resolv_N"/>
</dbReference>
<organism evidence="2 3">
    <name type="scientific">Streptomyces gossypii</name>
    <dbReference type="NCBI Taxonomy" id="2883101"/>
    <lineage>
        <taxon>Bacteria</taxon>
        <taxon>Bacillati</taxon>
        <taxon>Actinomycetota</taxon>
        <taxon>Actinomycetes</taxon>
        <taxon>Kitasatosporales</taxon>
        <taxon>Streptomycetaceae</taxon>
        <taxon>Streptomyces</taxon>
    </lineage>
</organism>
<dbReference type="RefSeq" id="WP_260218492.1">
    <property type="nucleotide sequence ID" value="NZ_JAJAGO010000006.1"/>
</dbReference>
<reference evidence="2 3" key="1">
    <citation type="submission" date="2021-10" db="EMBL/GenBank/DDBJ databases">
        <title>Streptomyces gossypii sp. nov., isolated from soil collected from cotton field.</title>
        <authorList>
            <person name="Ge X."/>
            <person name="Chen X."/>
            <person name="Liu W."/>
        </authorList>
    </citation>
    <scope>NUCLEOTIDE SEQUENCE [LARGE SCALE GENOMIC DNA]</scope>
    <source>
        <strain evidence="2 3">N2-109</strain>
    </source>
</reference>
<accession>A0ABT2JTG6</accession>
<gene>
    <name evidence="2" type="ORF">LHJ74_14820</name>
</gene>
<dbReference type="Pfam" id="PF00239">
    <property type="entry name" value="Resolvase"/>
    <property type="match status" value="1"/>
</dbReference>
<name>A0ABT2JTG6_9ACTN</name>
<dbReference type="Gene3D" id="3.40.50.1390">
    <property type="entry name" value="Resolvase, N-terminal catalytic domain"/>
    <property type="match status" value="1"/>
</dbReference>
<evidence type="ECO:0000313" key="3">
    <source>
        <dbReference type="Proteomes" id="UP001156389"/>
    </source>
</evidence>
<feature type="domain" description="Resolvase/invertase-type recombinase catalytic" evidence="1">
    <location>
        <begin position="34"/>
        <end position="113"/>
    </location>
</feature>
<dbReference type="Proteomes" id="UP001156389">
    <property type="component" value="Unassembled WGS sequence"/>
</dbReference>
<dbReference type="InterPro" id="IPR036162">
    <property type="entry name" value="Resolvase-like_N_sf"/>
</dbReference>
<dbReference type="EMBL" id="JAJAGO010000006">
    <property type="protein sequence ID" value="MCT2591165.1"/>
    <property type="molecule type" value="Genomic_DNA"/>
</dbReference>
<evidence type="ECO:0000313" key="2">
    <source>
        <dbReference type="EMBL" id="MCT2591165.1"/>
    </source>
</evidence>
<comment type="caution">
    <text evidence="2">The sequence shown here is derived from an EMBL/GenBank/DDBJ whole genome shotgun (WGS) entry which is preliminary data.</text>
</comment>
<protein>
    <submittedName>
        <fullName evidence="2">Recombinase family protein</fullName>
    </submittedName>
</protein>